<dbReference type="GO" id="GO:0030435">
    <property type="term" value="P:sporulation resulting in formation of a cellular spore"/>
    <property type="evidence" value="ECO:0007669"/>
    <property type="project" value="InterPro"/>
</dbReference>
<protein>
    <submittedName>
        <fullName evidence="1">Sporulation protein YabP</fullName>
    </submittedName>
</protein>
<evidence type="ECO:0000313" key="1">
    <source>
        <dbReference type="EMBL" id="SET78696.1"/>
    </source>
</evidence>
<dbReference type="PIRSF" id="PIRSF011576">
    <property type="entry name" value="YabP"/>
    <property type="match status" value="1"/>
</dbReference>
<dbReference type="NCBIfam" id="TIGR02892">
    <property type="entry name" value="spore_yabP"/>
    <property type="match status" value="1"/>
</dbReference>
<dbReference type="RefSeq" id="WP_090872749.1">
    <property type="nucleotide sequence ID" value="NZ_FOHE01000028.1"/>
</dbReference>
<dbReference type="Proteomes" id="UP000198618">
    <property type="component" value="Unassembled WGS sequence"/>
</dbReference>
<dbReference type="STRING" id="930131.SAMN05216389_12813"/>
<dbReference type="InterPro" id="IPR038705">
    <property type="entry name" value="YabP_sf"/>
</dbReference>
<dbReference type="AlphaFoldDB" id="A0A1I0H4R6"/>
<gene>
    <name evidence="1" type="ORF">SAMN05216389_12813</name>
</gene>
<reference evidence="1 2" key="1">
    <citation type="submission" date="2016-10" db="EMBL/GenBank/DDBJ databases">
        <authorList>
            <person name="de Groot N.N."/>
        </authorList>
    </citation>
    <scope>NUCLEOTIDE SEQUENCE [LARGE SCALE GENOMIC DNA]</scope>
    <source>
        <strain evidence="1 2">IBRC-M 10780</strain>
    </source>
</reference>
<keyword evidence="2" id="KW-1185">Reference proteome</keyword>
<name>A0A1I0H4R6_9BACI</name>
<sequence>MNHYYDKETSTRNVQQQDHQLKINNRKLLEITGVKEVDSFDNEEFLLETVMGYLIVRGQNLQLKNLDVSEGVVSIKGKIYELSYVDEYQQEKAKGFFSKLFK</sequence>
<accession>A0A1I0H4R6</accession>
<dbReference type="Pfam" id="PF07873">
    <property type="entry name" value="YabP"/>
    <property type="match status" value="1"/>
</dbReference>
<dbReference type="EMBL" id="FOHE01000028">
    <property type="protein sequence ID" value="SET78696.1"/>
    <property type="molecule type" value="Genomic_DNA"/>
</dbReference>
<dbReference type="OrthoDB" id="9795125at2"/>
<dbReference type="InterPro" id="IPR022476">
    <property type="entry name" value="Spore_YabP/YqfC"/>
</dbReference>
<dbReference type="Gene3D" id="2.60.40.2000">
    <property type="match status" value="1"/>
</dbReference>
<organism evidence="1 2">
    <name type="scientific">Oceanobacillus limi</name>
    <dbReference type="NCBI Taxonomy" id="930131"/>
    <lineage>
        <taxon>Bacteria</taxon>
        <taxon>Bacillati</taxon>
        <taxon>Bacillota</taxon>
        <taxon>Bacilli</taxon>
        <taxon>Bacillales</taxon>
        <taxon>Bacillaceae</taxon>
        <taxon>Oceanobacillus</taxon>
    </lineage>
</organism>
<dbReference type="InterPro" id="IPR012504">
    <property type="entry name" value="Spore_YabP"/>
</dbReference>
<evidence type="ECO:0000313" key="2">
    <source>
        <dbReference type="Proteomes" id="UP000198618"/>
    </source>
</evidence>
<proteinExistence type="predicted"/>